<feature type="region of interest" description="Disordered" evidence="1">
    <location>
        <begin position="372"/>
        <end position="400"/>
    </location>
</feature>
<dbReference type="GO" id="GO:0006952">
    <property type="term" value="P:defense response"/>
    <property type="evidence" value="ECO:0007669"/>
    <property type="project" value="InterPro"/>
</dbReference>
<dbReference type="SUPFAM" id="SSF49562">
    <property type="entry name" value="C2 domain (Calcium/lipid-binding domain, CaLB)"/>
    <property type="match status" value="1"/>
</dbReference>
<proteinExistence type="predicted"/>
<dbReference type="SMART" id="SM00239">
    <property type="entry name" value="C2"/>
    <property type="match status" value="1"/>
</dbReference>
<dbReference type="InterPro" id="IPR035892">
    <property type="entry name" value="C2_domain_sf"/>
</dbReference>
<dbReference type="Pfam" id="PF00168">
    <property type="entry name" value="C2"/>
    <property type="match status" value="1"/>
</dbReference>
<feature type="compositionally biased region" description="Low complexity" evidence="1">
    <location>
        <begin position="11"/>
        <end position="20"/>
    </location>
</feature>
<keyword evidence="4" id="KW-1185">Reference proteome</keyword>
<feature type="region of interest" description="Disordered" evidence="1">
    <location>
        <begin position="1"/>
        <end position="20"/>
    </location>
</feature>
<dbReference type="Gene3D" id="2.60.40.150">
    <property type="entry name" value="C2 domain"/>
    <property type="match status" value="1"/>
</dbReference>
<evidence type="ECO:0000313" key="3">
    <source>
        <dbReference type="EMBL" id="CAI9090974.1"/>
    </source>
</evidence>
<dbReference type="PANTHER" id="PTHR32246">
    <property type="entry name" value="INGRESSION PROTEIN FIC1"/>
    <property type="match status" value="1"/>
</dbReference>
<dbReference type="CDD" id="cd04051">
    <property type="entry name" value="C2_SRC2_like"/>
    <property type="match status" value="1"/>
</dbReference>
<gene>
    <name evidence="3" type="ORF">OLC1_LOCUS3011</name>
</gene>
<organism evidence="3 4">
    <name type="scientific">Oldenlandia corymbosa var. corymbosa</name>
    <dbReference type="NCBI Taxonomy" id="529605"/>
    <lineage>
        <taxon>Eukaryota</taxon>
        <taxon>Viridiplantae</taxon>
        <taxon>Streptophyta</taxon>
        <taxon>Embryophyta</taxon>
        <taxon>Tracheophyta</taxon>
        <taxon>Spermatophyta</taxon>
        <taxon>Magnoliopsida</taxon>
        <taxon>eudicotyledons</taxon>
        <taxon>Gunneridae</taxon>
        <taxon>Pentapetalae</taxon>
        <taxon>asterids</taxon>
        <taxon>lamiids</taxon>
        <taxon>Gentianales</taxon>
        <taxon>Rubiaceae</taxon>
        <taxon>Rubioideae</taxon>
        <taxon>Spermacoceae</taxon>
        <taxon>Hedyotis-Oldenlandia complex</taxon>
        <taxon>Oldenlandia</taxon>
    </lineage>
</organism>
<evidence type="ECO:0000313" key="4">
    <source>
        <dbReference type="Proteomes" id="UP001161247"/>
    </source>
</evidence>
<feature type="compositionally biased region" description="Basic and acidic residues" evidence="1">
    <location>
        <begin position="282"/>
        <end position="291"/>
    </location>
</feature>
<dbReference type="InterPro" id="IPR044750">
    <property type="entry name" value="C2_SRC2/BAP"/>
</dbReference>
<evidence type="ECO:0000256" key="1">
    <source>
        <dbReference type="SAM" id="MobiDB-lite"/>
    </source>
</evidence>
<name>A0AAV1C5R1_OLDCO</name>
<feature type="region of interest" description="Disordered" evidence="1">
    <location>
        <begin position="319"/>
        <end position="351"/>
    </location>
</feature>
<evidence type="ECO:0000259" key="2">
    <source>
        <dbReference type="SMART" id="SM00239"/>
    </source>
</evidence>
<feature type="domain" description="C2" evidence="2">
    <location>
        <begin position="28"/>
        <end position="128"/>
    </location>
</feature>
<feature type="compositionally biased region" description="Basic and acidic residues" evidence="1">
    <location>
        <begin position="332"/>
        <end position="343"/>
    </location>
</feature>
<sequence length="400" mass="43544">MDPTIPTPTASSTVTNSDVSSSMPTFYVLDISLISAQDLAHVSKSMRTYAITWIHPSRKLTSRVDQQSHKNPLWNDRFAFRVDSDFLESDQAEVTVEIYTVSWFRDVLVGTVKVLISDLITPSARNGTRYVALQVRRPSGNPQGILNMGVSLMDATNRSMHLLGEINPLIVDYQDELAKKMNRKASLKDKLGDDDNLYDDMADEVNEKVHLWRAYNAGITEFNDKEGSMVNGSSMCNGEAGMGSELCSDVGPSASVVAAEIARHSLPPLAEKSQTAHPPSKAKADPHKNNNVEDFGSSIVEEMTVEEATAKGLKANSGILKKEVSLPPKQGGKMDRSKSDTGQHSRRHSDGGLFSCFGNAYGFEFGIVCGASNHGNKPNISKSSRSSSKRRIVGSETNSA</sequence>
<dbReference type="InterPro" id="IPR000008">
    <property type="entry name" value="C2_dom"/>
</dbReference>
<feature type="region of interest" description="Disordered" evidence="1">
    <location>
        <begin position="266"/>
        <end position="293"/>
    </location>
</feature>
<dbReference type="AlphaFoldDB" id="A0AAV1C5R1"/>
<dbReference type="Proteomes" id="UP001161247">
    <property type="component" value="Chromosome 1"/>
</dbReference>
<protein>
    <submittedName>
        <fullName evidence="3">OLC1v1025880C1</fullName>
    </submittedName>
</protein>
<reference evidence="3" key="1">
    <citation type="submission" date="2023-03" db="EMBL/GenBank/DDBJ databases">
        <authorList>
            <person name="Julca I."/>
        </authorList>
    </citation>
    <scope>NUCLEOTIDE SEQUENCE</scope>
</reference>
<accession>A0AAV1C5R1</accession>
<dbReference type="EMBL" id="OX459118">
    <property type="protein sequence ID" value="CAI9090974.1"/>
    <property type="molecule type" value="Genomic_DNA"/>
</dbReference>
<dbReference type="PANTHER" id="PTHR32246:SF103">
    <property type="entry name" value="CALCIUM-DEPENDENT LIPID-BINDING (CALB DOMAIN) FAMILY PROTEIN"/>
    <property type="match status" value="1"/>
</dbReference>